<evidence type="ECO:0000256" key="1">
    <source>
        <dbReference type="SAM" id="SignalP"/>
    </source>
</evidence>
<dbReference type="Proteomes" id="UP000092460">
    <property type="component" value="Unassembled WGS sequence"/>
</dbReference>
<sequence length="68" mass="7521">MNAVLLFFALLMTDGARRHEVIVKLLPATCITILHSPKSCITHTPPVIVHESLLLINPTYDISILLDS</sequence>
<proteinExistence type="predicted"/>
<dbReference type="EMBL" id="JXJN01014501">
    <property type="status" value="NOT_ANNOTATED_CDS"/>
    <property type="molecule type" value="Genomic_DNA"/>
</dbReference>
<name>A0A1B0BHQ0_9MUSC</name>
<keyword evidence="1" id="KW-0732">Signal</keyword>
<dbReference type="AlphaFoldDB" id="A0A1B0BHQ0"/>
<feature type="signal peptide" evidence="1">
    <location>
        <begin position="1"/>
        <end position="18"/>
    </location>
</feature>
<feature type="chain" id="PRO_5008404876" description="Secreted protein" evidence="1">
    <location>
        <begin position="19"/>
        <end position="68"/>
    </location>
</feature>
<evidence type="ECO:0008006" key="4">
    <source>
        <dbReference type="Google" id="ProtNLM"/>
    </source>
</evidence>
<organism evidence="2 3">
    <name type="scientific">Glossina palpalis gambiensis</name>
    <dbReference type="NCBI Taxonomy" id="67801"/>
    <lineage>
        <taxon>Eukaryota</taxon>
        <taxon>Metazoa</taxon>
        <taxon>Ecdysozoa</taxon>
        <taxon>Arthropoda</taxon>
        <taxon>Hexapoda</taxon>
        <taxon>Insecta</taxon>
        <taxon>Pterygota</taxon>
        <taxon>Neoptera</taxon>
        <taxon>Endopterygota</taxon>
        <taxon>Diptera</taxon>
        <taxon>Brachycera</taxon>
        <taxon>Muscomorpha</taxon>
        <taxon>Hippoboscoidea</taxon>
        <taxon>Glossinidae</taxon>
        <taxon>Glossina</taxon>
    </lineage>
</organism>
<dbReference type="EnsemblMetazoa" id="GPPI030455-RA">
    <property type="protein sequence ID" value="GPPI030455-PA"/>
    <property type="gene ID" value="GPPI030455"/>
</dbReference>
<keyword evidence="3" id="KW-1185">Reference proteome</keyword>
<reference evidence="3" key="1">
    <citation type="submission" date="2015-01" db="EMBL/GenBank/DDBJ databases">
        <authorList>
            <person name="Aksoy S."/>
            <person name="Warren W."/>
            <person name="Wilson R.K."/>
        </authorList>
    </citation>
    <scope>NUCLEOTIDE SEQUENCE [LARGE SCALE GENOMIC DNA]</scope>
    <source>
        <strain evidence="3">IAEA</strain>
    </source>
</reference>
<accession>A0A1B0BHQ0</accession>
<evidence type="ECO:0000313" key="3">
    <source>
        <dbReference type="Proteomes" id="UP000092460"/>
    </source>
</evidence>
<dbReference type="VEuPathDB" id="VectorBase:GPPI030455"/>
<evidence type="ECO:0000313" key="2">
    <source>
        <dbReference type="EnsemblMetazoa" id="GPPI030455-PA"/>
    </source>
</evidence>
<reference evidence="2" key="2">
    <citation type="submission" date="2020-05" db="UniProtKB">
        <authorList>
            <consortium name="EnsemblMetazoa"/>
        </authorList>
    </citation>
    <scope>IDENTIFICATION</scope>
    <source>
        <strain evidence="2">IAEA</strain>
    </source>
</reference>
<protein>
    <recommendedName>
        <fullName evidence="4">Secreted protein</fullName>
    </recommendedName>
</protein>